<reference evidence="12" key="1">
    <citation type="submission" date="2022-08" db="EMBL/GenBank/DDBJ databases">
        <title>Novel Bdellovibrio Species Isolated from Svalbard: Designation Bdellovibrio svalbardensis.</title>
        <authorList>
            <person name="Mitchell R.J."/>
            <person name="Choi S.Y."/>
        </authorList>
    </citation>
    <scope>NUCLEOTIDE SEQUENCE</scope>
    <source>
        <strain evidence="12">PAP01</strain>
    </source>
</reference>
<feature type="transmembrane region" description="Helical" evidence="10">
    <location>
        <begin position="704"/>
        <end position="724"/>
    </location>
</feature>
<evidence type="ECO:0000256" key="1">
    <source>
        <dbReference type="ARBA" id="ARBA00004127"/>
    </source>
</evidence>
<dbReference type="SUPFAM" id="SSF55008">
    <property type="entry name" value="HMA, heavy metal-associated domain"/>
    <property type="match status" value="1"/>
</dbReference>
<dbReference type="SUPFAM" id="SSF81665">
    <property type="entry name" value="Calcium ATPase, transmembrane domain M"/>
    <property type="match status" value="1"/>
</dbReference>
<keyword evidence="10" id="KW-1003">Cell membrane</keyword>
<dbReference type="Pfam" id="PF00403">
    <property type="entry name" value="HMA"/>
    <property type="match status" value="1"/>
</dbReference>
<evidence type="ECO:0000259" key="11">
    <source>
        <dbReference type="PROSITE" id="PS50846"/>
    </source>
</evidence>
<keyword evidence="9 10" id="KW-0472">Membrane</keyword>
<dbReference type="PROSITE" id="PS01229">
    <property type="entry name" value="COF_2"/>
    <property type="match status" value="1"/>
</dbReference>
<keyword evidence="8 10" id="KW-1133">Transmembrane helix</keyword>
<evidence type="ECO:0000256" key="9">
    <source>
        <dbReference type="ARBA" id="ARBA00023136"/>
    </source>
</evidence>
<dbReference type="InterPro" id="IPR036412">
    <property type="entry name" value="HAD-like_sf"/>
</dbReference>
<dbReference type="PROSITE" id="PS00154">
    <property type="entry name" value="ATPASE_E1_E2"/>
    <property type="match status" value="1"/>
</dbReference>
<dbReference type="InterPro" id="IPR017969">
    <property type="entry name" value="Heavy-metal-associated_CS"/>
</dbReference>
<dbReference type="PANTHER" id="PTHR43520">
    <property type="entry name" value="ATP7, ISOFORM B"/>
    <property type="match status" value="1"/>
</dbReference>
<dbReference type="InterPro" id="IPR044492">
    <property type="entry name" value="P_typ_ATPase_HD_dom"/>
</dbReference>
<evidence type="ECO:0000256" key="5">
    <source>
        <dbReference type="ARBA" id="ARBA00022741"/>
    </source>
</evidence>
<feature type="transmembrane region" description="Helical" evidence="10">
    <location>
        <begin position="190"/>
        <end position="209"/>
    </location>
</feature>
<keyword evidence="7" id="KW-1278">Translocase</keyword>
<accession>A0ABT6DHL6</accession>
<keyword evidence="4 10" id="KW-0479">Metal-binding</keyword>
<evidence type="ECO:0000313" key="12">
    <source>
        <dbReference type="EMBL" id="MDG0816344.1"/>
    </source>
</evidence>
<keyword evidence="6 10" id="KW-0067">ATP-binding</keyword>
<dbReference type="Pfam" id="PF00702">
    <property type="entry name" value="Hydrolase"/>
    <property type="match status" value="1"/>
</dbReference>
<dbReference type="SFLD" id="SFLDG00002">
    <property type="entry name" value="C1.7:_P-type_atpase_like"/>
    <property type="match status" value="1"/>
</dbReference>
<keyword evidence="13" id="KW-1185">Reference proteome</keyword>
<feature type="transmembrane region" description="Helical" evidence="10">
    <location>
        <begin position="161"/>
        <end position="184"/>
    </location>
</feature>
<dbReference type="InterPro" id="IPR018303">
    <property type="entry name" value="ATPase_P-typ_P_site"/>
</dbReference>
<dbReference type="InterPro" id="IPR023214">
    <property type="entry name" value="HAD_sf"/>
</dbReference>
<name>A0ABT6DHL6_9BACT</name>
<feature type="transmembrane region" description="Helical" evidence="10">
    <location>
        <begin position="131"/>
        <end position="149"/>
    </location>
</feature>
<protein>
    <submittedName>
        <fullName evidence="12">Heavy metal translocating P-type ATPase</fullName>
    </submittedName>
</protein>
<dbReference type="PRINTS" id="PR00943">
    <property type="entry name" value="CUATPASE"/>
</dbReference>
<dbReference type="Gene3D" id="3.30.70.100">
    <property type="match status" value="1"/>
</dbReference>
<dbReference type="NCBIfam" id="TIGR01511">
    <property type="entry name" value="ATPase-IB1_Cu"/>
    <property type="match status" value="1"/>
</dbReference>
<keyword evidence="3 10" id="KW-0812">Transmembrane</keyword>
<sequence length="730" mass="78872">MENVLVVQSEAQNTDLQLIGMSCVNCAAKIEKTLNALPDVKARVNFATEQAHVEFPSTYTPEGLVKIIQDLGYQAFEINSEVDTQAVKEKAQEEYRKDLRHFIISVLLTAPFMVEMIAMFTSSHHEIMPRWLQLMLATPVQFWIGWRFYRGSYFALRAKSANMDVLIALGTSMAYLLSAVVTLMNWHDQHVYFEASTAVITLILLGKLMESRAKGKTSEAVESLIKLQPKKAFVERDNQIIEVQIEDLQLGDVVIVKNGEVIPVDGKVVAGSSTVDESMLTGESLPVAKREDDHVYAATLNQDGSLKVKATSVGSRTQLAQIIKIVTAAQGSKAPIQRLADRISGIFVPVVLGISLLTFFLTWFLTGDLQASFVSAVSVLVIACPCALGLATPTAVVVGIGKGAQAGILFRDAKALELAEKIDVLVLDKTGTITEGKPVVTSIHASQGHSQEEILQIAASLEDGSSHPLAHAIVEEAKKRSLRSLAVQDFKSVMGLGVEGLVNSIHYKIGKGDWSASGAFLEKDLLAKLESSGNSVMVLASAERVLGYIAVADRIRESSKKAISDIQSKGIKVMMLTGDNEGTAREIAKQAGIQEFKHGVKPVDKANIIVTLKRKKQRVAMVGDGINDAPALAMADVSFSMSSGTDIAIETADVTLMKNDLQSVAHAISLSQITLKKIRQNLFFAFIYNILGIPLAAFGLLNPVIAGAAMAMSSVSVVSNSLLLKRKKVD</sequence>
<evidence type="ECO:0000256" key="8">
    <source>
        <dbReference type="ARBA" id="ARBA00022989"/>
    </source>
</evidence>
<dbReference type="NCBIfam" id="TIGR01525">
    <property type="entry name" value="ATPase-IB_hvy"/>
    <property type="match status" value="1"/>
</dbReference>
<dbReference type="CDD" id="cd00371">
    <property type="entry name" value="HMA"/>
    <property type="match status" value="1"/>
</dbReference>
<evidence type="ECO:0000313" key="13">
    <source>
        <dbReference type="Proteomes" id="UP001152321"/>
    </source>
</evidence>
<dbReference type="SUPFAM" id="SSF56784">
    <property type="entry name" value="HAD-like"/>
    <property type="match status" value="1"/>
</dbReference>
<dbReference type="SUPFAM" id="SSF81653">
    <property type="entry name" value="Calcium ATPase, transduction domain A"/>
    <property type="match status" value="1"/>
</dbReference>
<dbReference type="InterPro" id="IPR036163">
    <property type="entry name" value="HMA_dom_sf"/>
</dbReference>
<evidence type="ECO:0000256" key="4">
    <source>
        <dbReference type="ARBA" id="ARBA00022723"/>
    </source>
</evidence>
<feature type="domain" description="HMA" evidence="11">
    <location>
        <begin position="12"/>
        <end position="76"/>
    </location>
</feature>
<dbReference type="Gene3D" id="3.40.1110.10">
    <property type="entry name" value="Calcium-transporting ATPase, cytoplasmic domain N"/>
    <property type="match status" value="1"/>
</dbReference>
<dbReference type="Gene3D" id="2.70.150.10">
    <property type="entry name" value="Calcium-transporting ATPase, cytoplasmic transduction domain A"/>
    <property type="match status" value="1"/>
</dbReference>
<dbReference type="InterPro" id="IPR008250">
    <property type="entry name" value="ATPase_P-typ_transduc_dom_A_sf"/>
</dbReference>
<dbReference type="PANTHER" id="PTHR43520:SF8">
    <property type="entry name" value="P-TYPE CU(+) TRANSPORTER"/>
    <property type="match status" value="1"/>
</dbReference>
<keyword evidence="5 10" id="KW-0547">Nucleotide-binding</keyword>
<feature type="transmembrane region" description="Helical" evidence="10">
    <location>
        <begin position="99"/>
        <end position="119"/>
    </location>
</feature>
<dbReference type="InterPro" id="IPR023299">
    <property type="entry name" value="ATPase_P-typ_cyto_dom_N"/>
</dbReference>
<feature type="transmembrane region" description="Helical" evidence="10">
    <location>
        <begin position="377"/>
        <end position="401"/>
    </location>
</feature>
<evidence type="ECO:0000256" key="3">
    <source>
        <dbReference type="ARBA" id="ARBA00022692"/>
    </source>
</evidence>
<dbReference type="NCBIfam" id="TIGR01494">
    <property type="entry name" value="ATPase_P-type"/>
    <property type="match status" value="1"/>
</dbReference>
<dbReference type="PROSITE" id="PS50846">
    <property type="entry name" value="HMA_2"/>
    <property type="match status" value="1"/>
</dbReference>
<dbReference type="InterPro" id="IPR006121">
    <property type="entry name" value="HMA_dom"/>
</dbReference>
<comment type="subcellular location">
    <subcellularLocation>
        <location evidence="10">Cell membrane</location>
    </subcellularLocation>
    <subcellularLocation>
        <location evidence="1">Endomembrane system</location>
        <topology evidence="1">Multi-pass membrane protein</topology>
    </subcellularLocation>
</comment>
<organism evidence="12 13">
    <name type="scientific">Bdellovibrio svalbardensis</name>
    <dbReference type="NCBI Taxonomy" id="2972972"/>
    <lineage>
        <taxon>Bacteria</taxon>
        <taxon>Pseudomonadati</taxon>
        <taxon>Bdellovibrionota</taxon>
        <taxon>Bdellovibrionia</taxon>
        <taxon>Bdellovibrionales</taxon>
        <taxon>Pseudobdellovibrionaceae</taxon>
        <taxon>Bdellovibrio</taxon>
    </lineage>
</organism>
<dbReference type="Gene3D" id="3.40.50.1000">
    <property type="entry name" value="HAD superfamily/HAD-like"/>
    <property type="match status" value="1"/>
</dbReference>
<dbReference type="InterPro" id="IPR023298">
    <property type="entry name" value="ATPase_P-typ_TM_dom_sf"/>
</dbReference>
<dbReference type="PROSITE" id="PS01047">
    <property type="entry name" value="HMA_1"/>
    <property type="match status" value="1"/>
</dbReference>
<dbReference type="Pfam" id="PF00122">
    <property type="entry name" value="E1-E2_ATPase"/>
    <property type="match status" value="1"/>
</dbReference>
<dbReference type="SFLD" id="SFLDS00003">
    <property type="entry name" value="Haloacid_Dehalogenase"/>
    <property type="match status" value="1"/>
</dbReference>
<dbReference type="SFLD" id="SFLDF00027">
    <property type="entry name" value="p-type_atpase"/>
    <property type="match status" value="1"/>
</dbReference>
<evidence type="ECO:0000256" key="7">
    <source>
        <dbReference type="ARBA" id="ARBA00022967"/>
    </source>
</evidence>
<feature type="transmembrane region" description="Helical" evidence="10">
    <location>
        <begin position="343"/>
        <end position="365"/>
    </location>
</feature>
<dbReference type="CDD" id="cd02094">
    <property type="entry name" value="P-type_ATPase_Cu-like"/>
    <property type="match status" value="1"/>
</dbReference>
<proteinExistence type="inferred from homology"/>
<evidence type="ECO:0000256" key="2">
    <source>
        <dbReference type="ARBA" id="ARBA00006024"/>
    </source>
</evidence>
<dbReference type="Proteomes" id="UP001152321">
    <property type="component" value="Unassembled WGS sequence"/>
</dbReference>
<feature type="transmembrane region" description="Helical" evidence="10">
    <location>
        <begin position="681"/>
        <end position="698"/>
    </location>
</feature>
<evidence type="ECO:0000256" key="10">
    <source>
        <dbReference type="RuleBase" id="RU362081"/>
    </source>
</evidence>
<evidence type="ECO:0000256" key="6">
    <source>
        <dbReference type="ARBA" id="ARBA00022840"/>
    </source>
</evidence>
<dbReference type="EMBL" id="JANRMI010000002">
    <property type="protein sequence ID" value="MDG0816344.1"/>
    <property type="molecule type" value="Genomic_DNA"/>
</dbReference>
<dbReference type="InterPro" id="IPR027256">
    <property type="entry name" value="P-typ_ATPase_IB"/>
</dbReference>
<dbReference type="PRINTS" id="PR00119">
    <property type="entry name" value="CATATPASE"/>
</dbReference>
<comment type="caution">
    <text evidence="12">The sequence shown here is derived from an EMBL/GenBank/DDBJ whole genome shotgun (WGS) entry which is preliminary data.</text>
</comment>
<comment type="similarity">
    <text evidence="2 10">Belongs to the cation transport ATPase (P-type) (TC 3.A.3) family. Type IB subfamily.</text>
</comment>
<dbReference type="InterPro" id="IPR001757">
    <property type="entry name" value="P_typ_ATPase"/>
</dbReference>
<dbReference type="InterPro" id="IPR059000">
    <property type="entry name" value="ATPase_P-type_domA"/>
</dbReference>
<gene>
    <name evidence="12" type="ORF">NWE73_08220</name>
</gene>
<dbReference type="RefSeq" id="WP_277577822.1">
    <property type="nucleotide sequence ID" value="NZ_JANRMI010000002.1"/>
</dbReference>